<dbReference type="GO" id="GO:0005886">
    <property type="term" value="C:plasma membrane"/>
    <property type="evidence" value="ECO:0007669"/>
    <property type="project" value="TreeGrafter"/>
</dbReference>
<sequence length="266" mass="30268">MEEMFVPFQGIKNDLRGRLMKYYFSFWNDFGTTTCIFFASAIPDVSPLGVAEPTVTMYTFMFNIVNNIPGLGSELFLTLTRWYFSFLFLLIDEFHVPKRENPKAIKFQQLCGFANEMFALVLSFDLLLTALRSRKARSWRFRLLCIPPSNGVIPKSPMHTKSLATLKHRRPSNLLQAATVGGCVAALPFIKKIPNFSSLRLFCRHGHRKLTGQSILGKDSVALHISEQKTQDREMGRTASFEDDGEILDGMITQSRGEIRLICKKI</sequence>
<accession>W9SD35</accession>
<proteinExistence type="predicted"/>
<dbReference type="GO" id="GO:0006820">
    <property type="term" value="P:monoatomic anion transport"/>
    <property type="evidence" value="ECO:0007669"/>
    <property type="project" value="InterPro"/>
</dbReference>
<dbReference type="Proteomes" id="UP000030645">
    <property type="component" value="Unassembled WGS sequence"/>
</dbReference>
<dbReference type="PANTHER" id="PTHR11453">
    <property type="entry name" value="ANION EXCHANGE PROTEIN"/>
    <property type="match status" value="1"/>
</dbReference>
<dbReference type="STRING" id="981085.W9SD35"/>
<name>W9SD35_9ROSA</name>
<evidence type="ECO:0000313" key="1">
    <source>
        <dbReference type="EMBL" id="EXC26156.1"/>
    </source>
</evidence>
<dbReference type="EMBL" id="KE346099">
    <property type="protein sequence ID" value="EXC26156.1"/>
    <property type="molecule type" value="Genomic_DNA"/>
</dbReference>
<dbReference type="PANTHER" id="PTHR11453:SF110">
    <property type="entry name" value="BORON TRANSPORTER 3-RELATED"/>
    <property type="match status" value="1"/>
</dbReference>
<dbReference type="eggNOG" id="KOG1172">
    <property type="taxonomic scope" value="Eukaryota"/>
</dbReference>
<organism evidence="1 2">
    <name type="scientific">Morus notabilis</name>
    <dbReference type="NCBI Taxonomy" id="981085"/>
    <lineage>
        <taxon>Eukaryota</taxon>
        <taxon>Viridiplantae</taxon>
        <taxon>Streptophyta</taxon>
        <taxon>Embryophyta</taxon>
        <taxon>Tracheophyta</taxon>
        <taxon>Spermatophyta</taxon>
        <taxon>Magnoliopsida</taxon>
        <taxon>eudicotyledons</taxon>
        <taxon>Gunneridae</taxon>
        <taxon>Pentapetalae</taxon>
        <taxon>rosids</taxon>
        <taxon>fabids</taxon>
        <taxon>Rosales</taxon>
        <taxon>Moraceae</taxon>
        <taxon>Moreae</taxon>
        <taxon>Morus</taxon>
    </lineage>
</organism>
<dbReference type="GO" id="GO:0005452">
    <property type="term" value="F:solute:inorganic anion antiporter activity"/>
    <property type="evidence" value="ECO:0007669"/>
    <property type="project" value="InterPro"/>
</dbReference>
<protein>
    <submittedName>
        <fullName evidence="1">Boron transporter 1</fullName>
    </submittedName>
</protein>
<dbReference type="GO" id="GO:0050801">
    <property type="term" value="P:monoatomic ion homeostasis"/>
    <property type="evidence" value="ECO:0007669"/>
    <property type="project" value="TreeGrafter"/>
</dbReference>
<reference evidence="2" key="1">
    <citation type="submission" date="2013-01" db="EMBL/GenBank/DDBJ databases">
        <title>Draft Genome Sequence of a Mulberry Tree, Morus notabilis C.K. Schneid.</title>
        <authorList>
            <person name="He N."/>
            <person name="Zhao S."/>
        </authorList>
    </citation>
    <scope>NUCLEOTIDE SEQUENCE</scope>
</reference>
<evidence type="ECO:0000313" key="2">
    <source>
        <dbReference type="Proteomes" id="UP000030645"/>
    </source>
</evidence>
<keyword evidence="2" id="KW-1185">Reference proteome</keyword>
<gene>
    <name evidence="1" type="ORF">L484_009977</name>
</gene>
<dbReference type="AlphaFoldDB" id="W9SD35"/>
<dbReference type="InterPro" id="IPR003020">
    <property type="entry name" value="HCO3_transpt_euk"/>
</dbReference>